<dbReference type="InterPro" id="IPR007048">
    <property type="entry name" value="IraD/Gp25-like"/>
</dbReference>
<dbReference type="RefSeq" id="WP_369148414.1">
    <property type="nucleotide sequence ID" value="NZ_CP163444.1"/>
</dbReference>
<sequence>MDVDFPFHIARTGRTASTGYDEHVRDMVEQVLFTRPGERVNRPDFGCGLLDLVFEPTGPEFAAALRVTVQAALQRWLGDVIAVRSVDVFAEDSVLRFEIGYTVLATGQARTDTFEGGGVR</sequence>
<dbReference type="EMBL" id="CP163444">
    <property type="protein sequence ID" value="XDQ75878.1"/>
    <property type="molecule type" value="Genomic_DNA"/>
</dbReference>
<proteinExistence type="predicted"/>
<dbReference type="AlphaFoldDB" id="A0AB39TBD1"/>
<dbReference type="Gene3D" id="3.10.450.40">
    <property type="match status" value="1"/>
</dbReference>
<dbReference type="Pfam" id="PF04965">
    <property type="entry name" value="GPW_gp25"/>
    <property type="match status" value="1"/>
</dbReference>
<reference evidence="2" key="1">
    <citation type="submission" date="2024-07" db="EMBL/GenBank/DDBJ databases">
        <authorList>
            <person name="Yu S.T."/>
        </authorList>
    </citation>
    <scope>NUCLEOTIDE SEQUENCE</scope>
    <source>
        <strain evidence="2">R44</strain>
    </source>
</reference>
<evidence type="ECO:0000313" key="2">
    <source>
        <dbReference type="EMBL" id="XDQ75878.1"/>
    </source>
</evidence>
<name>A0AB39TBD1_9ACTN</name>
<protein>
    <submittedName>
        <fullName evidence="2">GPW/gp25 family protein</fullName>
    </submittedName>
</protein>
<gene>
    <name evidence="2" type="ORF">AB5J54_37515</name>
</gene>
<organism evidence="2">
    <name type="scientific">Streptomyces sp. R44</name>
    <dbReference type="NCBI Taxonomy" id="3238633"/>
    <lineage>
        <taxon>Bacteria</taxon>
        <taxon>Bacillati</taxon>
        <taxon>Actinomycetota</taxon>
        <taxon>Actinomycetes</taxon>
        <taxon>Kitasatosporales</taxon>
        <taxon>Streptomycetaceae</taxon>
        <taxon>Streptomyces</taxon>
    </lineage>
</organism>
<evidence type="ECO:0000259" key="1">
    <source>
        <dbReference type="Pfam" id="PF04965"/>
    </source>
</evidence>
<accession>A0AB39TBD1</accession>
<dbReference type="SUPFAM" id="SSF160719">
    <property type="entry name" value="gpW/gp25-like"/>
    <property type="match status" value="1"/>
</dbReference>
<feature type="domain" description="IraD/Gp25-like" evidence="1">
    <location>
        <begin position="20"/>
        <end position="107"/>
    </location>
</feature>